<comment type="caution">
    <text evidence="2">The sequence shown here is derived from an EMBL/GenBank/DDBJ whole genome shotgun (WGS) entry which is preliminary data.</text>
</comment>
<evidence type="ECO:0000313" key="2">
    <source>
        <dbReference type="EMBL" id="GHD13281.1"/>
    </source>
</evidence>
<dbReference type="AlphaFoldDB" id="A0A918X5A4"/>
<gene>
    <name evidence="2" type="ORF">GCM10010334_71220</name>
</gene>
<evidence type="ECO:0000313" key="3">
    <source>
        <dbReference type="Proteomes" id="UP000638353"/>
    </source>
</evidence>
<name>A0A918X5A4_9ACTN</name>
<dbReference type="EMBL" id="BMVC01000019">
    <property type="protein sequence ID" value="GHD13281.1"/>
    <property type="molecule type" value="Genomic_DNA"/>
</dbReference>
<reference evidence="2" key="1">
    <citation type="journal article" date="2014" name="Int. J. Syst. Evol. Microbiol.">
        <title>Complete genome sequence of Corynebacterium casei LMG S-19264T (=DSM 44701T), isolated from a smear-ripened cheese.</title>
        <authorList>
            <consortium name="US DOE Joint Genome Institute (JGI-PGF)"/>
            <person name="Walter F."/>
            <person name="Albersmeier A."/>
            <person name="Kalinowski J."/>
            <person name="Ruckert C."/>
        </authorList>
    </citation>
    <scope>NUCLEOTIDE SEQUENCE</scope>
    <source>
        <strain evidence="2">JCM 4637</strain>
    </source>
</reference>
<organism evidence="2 3">
    <name type="scientific">Streptomyces finlayi</name>
    <dbReference type="NCBI Taxonomy" id="67296"/>
    <lineage>
        <taxon>Bacteria</taxon>
        <taxon>Bacillati</taxon>
        <taxon>Actinomycetota</taxon>
        <taxon>Actinomycetes</taxon>
        <taxon>Kitasatosporales</taxon>
        <taxon>Streptomycetaceae</taxon>
        <taxon>Streptomyces</taxon>
    </lineage>
</organism>
<accession>A0A918X5A4</accession>
<reference evidence="2" key="2">
    <citation type="submission" date="2020-09" db="EMBL/GenBank/DDBJ databases">
        <authorList>
            <person name="Sun Q."/>
            <person name="Ohkuma M."/>
        </authorList>
    </citation>
    <scope>NUCLEOTIDE SEQUENCE</scope>
    <source>
        <strain evidence="2">JCM 4637</strain>
    </source>
</reference>
<dbReference type="Proteomes" id="UP000638353">
    <property type="component" value="Unassembled WGS sequence"/>
</dbReference>
<proteinExistence type="predicted"/>
<evidence type="ECO:0000256" key="1">
    <source>
        <dbReference type="SAM" id="MobiDB-lite"/>
    </source>
</evidence>
<sequence length="134" mass="13902">MPRTGREPTPPQQRREQGLCPEHGTPPGLSGECIHCYLDCATGGVPEAAVVPRPRDHTPRAECAGCGARIVLTGHALDDGLCNPCRTTLAPAAAPVPEEHPTCSGNDGGTPCTRTAVPTRTVCVCHFAAELASV</sequence>
<protein>
    <submittedName>
        <fullName evidence="2">Uncharacterized protein</fullName>
    </submittedName>
</protein>
<feature type="region of interest" description="Disordered" evidence="1">
    <location>
        <begin position="1"/>
        <end position="22"/>
    </location>
</feature>